<organism evidence="2 3">
    <name type="scientific">Symbiodinium natans</name>
    <dbReference type="NCBI Taxonomy" id="878477"/>
    <lineage>
        <taxon>Eukaryota</taxon>
        <taxon>Sar</taxon>
        <taxon>Alveolata</taxon>
        <taxon>Dinophyceae</taxon>
        <taxon>Suessiales</taxon>
        <taxon>Symbiodiniaceae</taxon>
        <taxon>Symbiodinium</taxon>
    </lineage>
</organism>
<evidence type="ECO:0000313" key="3">
    <source>
        <dbReference type="Proteomes" id="UP000604046"/>
    </source>
</evidence>
<dbReference type="Proteomes" id="UP000604046">
    <property type="component" value="Unassembled WGS sequence"/>
</dbReference>
<sequence length="261" mass="29115">MSWAAAKMDAWMPWMLLMTEAKRLSFDKSAVKLDDKLVVQWQQLAMASVRLHADGQSLDVVFASADHGLFDFAEVAMQMDASSAGLVQAIHAARVPVRSISRSVLTWPLRVLHPRLTFKEVYWLHETLSNALEVLFGLTFFLTLHSRLSSSASGVLSSLAKLWEDAQKIFAGGDLSEWPLLAHWYRVLASYGGGFLIPFTIPLHLCLLLLDFHSDFLILTMFLPHVFLLWHSVSSLIISVQKAIAILLNLTGGRAKGSKKD</sequence>
<dbReference type="OrthoDB" id="426701at2759"/>
<keyword evidence="1" id="KW-0812">Transmembrane</keyword>
<dbReference type="AlphaFoldDB" id="A0A812PWS9"/>
<reference evidence="2" key="1">
    <citation type="submission" date="2021-02" db="EMBL/GenBank/DDBJ databases">
        <authorList>
            <person name="Dougan E. K."/>
            <person name="Rhodes N."/>
            <person name="Thang M."/>
            <person name="Chan C."/>
        </authorList>
    </citation>
    <scope>NUCLEOTIDE SEQUENCE</scope>
</reference>
<evidence type="ECO:0000313" key="2">
    <source>
        <dbReference type="EMBL" id="CAE7367383.1"/>
    </source>
</evidence>
<gene>
    <name evidence="2" type="ORF">SNAT2548_LOCUS19971</name>
</gene>
<keyword evidence="1" id="KW-1133">Transmembrane helix</keyword>
<keyword evidence="1" id="KW-0472">Membrane</keyword>
<accession>A0A812PWS9</accession>
<keyword evidence="3" id="KW-1185">Reference proteome</keyword>
<feature type="transmembrane region" description="Helical" evidence="1">
    <location>
        <begin position="188"/>
        <end position="210"/>
    </location>
</feature>
<evidence type="ECO:0000256" key="1">
    <source>
        <dbReference type="SAM" id="Phobius"/>
    </source>
</evidence>
<comment type="caution">
    <text evidence="2">The sequence shown here is derived from an EMBL/GenBank/DDBJ whole genome shotgun (WGS) entry which is preliminary data.</text>
</comment>
<protein>
    <submittedName>
        <fullName evidence="2">Uncharacterized protein</fullName>
    </submittedName>
</protein>
<name>A0A812PWS9_9DINO</name>
<dbReference type="EMBL" id="CAJNDS010002195">
    <property type="protein sequence ID" value="CAE7367383.1"/>
    <property type="molecule type" value="Genomic_DNA"/>
</dbReference>
<proteinExistence type="predicted"/>